<dbReference type="AlphaFoldDB" id="A9BK43"/>
<evidence type="ECO:0000259" key="5">
    <source>
        <dbReference type="PROSITE" id="PS51193"/>
    </source>
</evidence>
<gene>
    <name evidence="6" type="ORF">HAN_1g29</name>
</gene>
<dbReference type="PANTHER" id="PTHR11472:SF1">
    <property type="entry name" value="GENERAL TRANSCRIPTION AND DNA REPAIR FACTOR IIH HELICASE SUBUNIT XPD"/>
    <property type="match status" value="1"/>
</dbReference>
<keyword evidence="3" id="KW-0067">ATP-binding</keyword>
<evidence type="ECO:0000256" key="4">
    <source>
        <dbReference type="SAM" id="Phobius"/>
    </source>
</evidence>
<evidence type="ECO:0000313" key="7">
    <source>
        <dbReference type="Proteomes" id="UP000243127"/>
    </source>
</evidence>
<name>A9BK43_HEMAN</name>
<dbReference type="GO" id="GO:0045951">
    <property type="term" value="P:positive regulation of mitotic recombination"/>
    <property type="evidence" value="ECO:0007669"/>
    <property type="project" value="TreeGrafter"/>
</dbReference>
<keyword evidence="4" id="KW-0812">Transmembrane</keyword>
<dbReference type="GeneID" id="5739782"/>
<evidence type="ECO:0000256" key="1">
    <source>
        <dbReference type="ARBA" id="ARBA00022741"/>
    </source>
</evidence>
<evidence type="ECO:0000256" key="3">
    <source>
        <dbReference type="ARBA" id="ARBA00022840"/>
    </source>
</evidence>
<keyword evidence="2" id="KW-0378">Hydrolase</keyword>
<dbReference type="GO" id="GO:0005634">
    <property type="term" value="C:nucleus"/>
    <property type="evidence" value="ECO:0007669"/>
    <property type="project" value="TreeGrafter"/>
</dbReference>
<organism evidence="6 7">
    <name type="scientific">Hemiselmis andersenii</name>
    <name type="common">Cryptophyte alga</name>
    <dbReference type="NCBI Taxonomy" id="464988"/>
    <lineage>
        <taxon>Eukaryota</taxon>
        <taxon>Cryptophyceae</taxon>
        <taxon>Cryptomonadales</taxon>
        <taxon>Hemiselmidaceae</taxon>
        <taxon>Hemiselmis</taxon>
    </lineage>
</organism>
<keyword evidence="4" id="KW-1133">Transmembrane helix</keyword>
<dbReference type="PROSITE" id="PS51193">
    <property type="entry name" value="HELICASE_ATP_BIND_2"/>
    <property type="match status" value="1"/>
</dbReference>
<sequence>MKFFIENVYVLFPFNIIFPEQIQLMYILKKLFDNKSHGIMGIPPGIGFSMVTICFFISYNFSTKLKKKLIYCLRKEVDSISLIEQFRTYLGESNEKFSIKNFEISPQITVPFGKKTLCIEERLKPLTKIDEIEDFCKSLLAFSVYNEKKKEKIFSKLNINSDSYLNSQNQCFFFQNFLKKKKKLDFRKIWTLKILREFGIRKKICPYFFSRDIVLKSDVIIGTLKKFFFSDFFFSKNQKNVSLSYLIFEDIYDLESIQLIFSSINLNPIILKDSQRSIFWLKKKFFFHKSKFLKKFSSEDFFFYDQINTNLTENFFNIFSYRNFHQKNFFNPKFFTIRKKKEKSIGRIFHFFSLIQKITDFFSSKLNENTHLKLSIKEFLQYLLKNIYNLELTLNSIKFLNFFLNSFVTILGYFGYRKINGLTKLIEFFRIIGENAESFNENFKIFFSSSNSDFPFLNEPKINFGCLETSFLTKSLLENFNSVMVCFPNGLQLNFIFFILDCKPQIFGNLGNFLEKKNINPFILNCEDLPMINLDKKKKEQQKNLAKKSFYIMNKFIDENLEGTICLFPSLNFINVFLEEWKTEKYLKNFIGKGEIFLENINLEDNYLLIENYKICCDLGLKTLLFGINGGTTTKINFKSHYCRNLLIIDPMFFEKHQTFRIFLRNSKFFLKTKQFEDCKKFYVLKNLGNILMDYFPSKKDFGVLILINQEKLILFENYWKDFWKTPFGNQKTRKIDKITQTIKNFFTKTWLNIRF</sequence>
<dbReference type="RefSeq" id="XP_001712201.1">
    <property type="nucleotide sequence ID" value="XM_001712149.1"/>
</dbReference>
<dbReference type="GO" id="GO:0003684">
    <property type="term" value="F:damaged DNA binding"/>
    <property type="evidence" value="ECO:0007669"/>
    <property type="project" value="TreeGrafter"/>
</dbReference>
<feature type="transmembrane region" description="Helical" evidence="4">
    <location>
        <begin position="40"/>
        <end position="61"/>
    </location>
</feature>
<protein>
    <submittedName>
        <fullName evidence="6">Rad3</fullName>
    </submittedName>
</protein>
<dbReference type="InterPro" id="IPR045028">
    <property type="entry name" value="DinG/Rad3-like"/>
</dbReference>
<keyword evidence="1" id="KW-0547">Nucleotide-binding</keyword>
<dbReference type="PANTHER" id="PTHR11472">
    <property type="entry name" value="DNA REPAIR DEAD HELICASE RAD3/XP-D SUBFAMILY MEMBER"/>
    <property type="match status" value="1"/>
</dbReference>
<dbReference type="GO" id="GO:0006366">
    <property type="term" value="P:transcription by RNA polymerase II"/>
    <property type="evidence" value="ECO:0007669"/>
    <property type="project" value="TreeGrafter"/>
</dbReference>
<dbReference type="GO" id="GO:0016818">
    <property type="term" value="F:hydrolase activity, acting on acid anhydrides, in phosphorus-containing anhydrides"/>
    <property type="evidence" value="ECO:0007669"/>
    <property type="project" value="InterPro"/>
</dbReference>
<feature type="transmembrane region" description="Helical" evidence="4">
    <location>
        <begin position="399"/>
        <end position="416"/>
    </location>
</feature>
<dbReference type="Proteomes" id="UP000243127">
    <property type="component" value="Nucleomorph 1"/>
</dbReference>
<dbReference type="Gene3D" id="3.40.50.300">
    <property type="entry name" value="P-loop containing nucleotide triphosphate hydrolases"/>
    <property type="match status" value="1"/>
</dbReference>
<dbReference type="InterPro" id="IPR014013">
    <property type="entry name" value="Helic_SF1/SF2_ATP-bd_DinG/Rad3"/>
</dbReference>
<dbReference type="SMART" id="SM00488">
    <property type="entry name" value="DEXDc2"/>
    <property type="match status" value="1"/>
</dbReference>
<dbReference type="GO" id="GO:0003678">
    <property type="term" value="F:DNA helicase activity"/>
    <property type="evidence" value="ECO:0007669"/>
    <property type="project" value="InterPro"/>
</dbReference>
<keyword evidence="4" id="KW-0472">Membrane</keyword>
<dbReference type="EMBL" id="CP000881">
    <property type="protein sequence ID" value="ABW97876.1"/>
    <property type="molecule type" value="Genomic_DNA"/>
</dbReference>
<dbReference type="Pfam" id="PF06733">
    <property type="entry name" value="DEAD_2"/>
    <property type="match status" value="1"/>
</dbReference>
<proteinExistence type="predicted"/>
<reference evidence="6 7" key="1">
    <citation type="journal article" date="2007" name="Proc. Natl. Acad. Sci. U.S.A.">
        <title>Nucleomorph genome of Hemiselmis andersenii reveals complete intron loss and compaction as a driver of protein structure and function.</title>
        <authorList>
            <person name="Lane C.E."/>
            <person name="van den Heuvel K."/>
            <person name="Kozera C."/>
            <person name="Curtis B.A."/>
            <person name="Parsons B.J."/>
            <person name="Bowman S."/>
            <person name="Archibald J.M."/>
        </authorList>
    </citation>
    <scope>NUCLEOTIDE SEQUENCE [LARGE SCALE GENOMIC DNA]</scope>
    <source>
        <strain evidence="6 7">CCMP644</strain>
    </source>
</reference>
<feature type="domain" description="Helicase ATP-binding" evidence="5">
    <location>
        <begin position="7"/>
        <end position="304"/>
    </location>
</feature>
<dbReference type="InterPro" id="IPR006554">
    <property type="entry name" value="Helicase-like_DEXD_c2"/>
</dbReference>
<dbReference type="GO" id="GO:0005524">
    <property type="term" value="F:ATP binding"/>
    <property type="evidence" value="ECO:0007669"/>
    <property type="project" value="UniProtKB-KW"/>
</dbReference>
<feature type="transmembrane region" description="Helical" evidence="4">
    <location>
        <begin position="7"/>
        <end position="28"/>
    </location>
</feature>
<evidence type="ECO:0000313" key="6">
    <source>
        <dbReference type="EMBL" id="ABW97876.1"/>
    </source>
</evidence>
<evidence type="ECO:0000256" key="2">
    <source>
        <dbReference type="ARBA" id="ARBA00022801"/>
    </source>
</evidence>
<keyword evidence="6" id="KW-0542">Nucleomorph</keyword>
<accession>A9BK43</accession>
<dbReference type="InterPro" id="IPR027417">
    <property type="entry name" value="P-loop_NTPase"/>
</dbReference>
<geneLocation type="nucleomorph" evidence="6"/>
<dbReference type="InterPro" id="IPR010614">
    <property type="entry name" value="RAD3-like_helicase_DEAD"/>
</dbReference>